<dbReference type="AlphaFoldDB" id="A0A8H7BU64"/>
<evidence type="ECO:0000256" key="7">
    <source>
        <dbReference type="SAM" id="MobiDB-lite"/>
    </source>
</evidence>
<keyword evidence="11" id="KW-1185">Reference proteome</keyword>
<evidence type="ECO:0000259" key="8">
    <source>
        <dbReference type="PROSITE" id="PS50006"/>
    </source>
</evidence>
<keyword evidence="5" id="KW-0862">Zinc</keyword>
<evidence type="ECO:0000256" key="3">
    <source>
        <dbReference type="ARBA" id="ARBA00022771"/>
    </source>
</evidence>
<dbReference type="PANTHER" id="PTHR15067:SF7">
    <property type="entry name" value="E3 UBIQUITIN-PROTEIN LIGASE DMA1-RELATED"/>
    <property type="match status" value="1"/>
</dbReference>
<dbReference type="Gene3D" id="3.30.40.10">
    <property type="entry name" value="Zinc/RING finger domain, C3HC4 (zinc finger)"/>
    <property type="match status" value="1"/>
</dbReference>
<feature type="compositionally biased region" description="Acidic residues" evidence="7">
    <location>
        <begin position="263"/>
        <end position="272"/>
    </location>
</feature>
<dbReference type="GO" id="GO:0016567">
    <property type="term" value="P:protein ubiquitination"/>
    <property type="evidence" value="ECO:0007669"/>
    <property type="project" value="TreeGrafter"/>
</dbReference>
<dbReference type="Gene3D" id="2.60.200.20">
    <property type="match status" value="1"/>
</dbReference>
<evidence type="ECO:0000256" key="5">
    <source>
        <dbReference type="ARBA" id="ARBA00022833"/>
    </source>
</evidence>
<dbReference type="GO" id="GO:0005829">
    <property type="term" value="C:cytosol"/>
    <property type="evidence" value="ECO:0007669"/>
    <property type="project" value="TreeGrafter"/>
</dbReference>
<dbReference type="GO" id="GO:0006511">
    <property type="term" value="P:ubiquitin-dependent protein catabolic process"/>
    <property type="evidence" value="ECO:0007669"/>
    <property type="project" value="TreeGrafter"/>
</dbReference>
<dbReference type="PROSITE" id="PS50006">
    <property type="entry name" value="FHA_DOMAIN"/>
    <property type="match status" value="1"/>
</dbReference>
<dbReference type="SUPFAM" id="SSF57850">
    <property type="entry name" value="RING/U-box"/>
    <property type="match status" value="1"/>
</dbReference>
<feature type="domain" description="RING-type" evidence="9">
    <location>
        <begin position="175"/>
        <end position="219"/>
    </location>
</feature>
<dbReference type="Proteomes" id="UP000605846">
    <property type="component" value="Unassembled WGS sequence"/>
</dbReference>
<keyword evidence="3 6" id="KW-0863">Zinc-finger</keyword>
<evidence type="ECO:0000256" key="2">
    <source>
        <dbReference type="ARBA" id="ARBA00022723"/>
    </source>
</evidence>
<proteinExistence type="predicted"/>
<evidence type="ECO:0000256" key="4">
    <source>
        <dbReference type="ARBA" id="ARBA00022786"/>
    </source>
</evidence>
<dbReference type="SUPFAM" id="SSF49879">
    <property type="entry name" value="SMAD/FHA domain"/>
    <property type="match status" value="1"/>
</dbReference>
<dbReference type="Pfam" id="PF17123">
    <property type="entry name" value="zf-RING_11"/>
    <property type="match status" value="1"/>
</dbReference>
<dbReference type="InterPro" id="IPR008984">
    <property type="entry name" value="SMAD_FHA_dom_sf"/>
</dbReference>
<evidence type="ECO:0000256" key="6">
    <source>
        <dbReference type="PROSITE-ProRule" id="PRU00175"/>
    </source>
</evidence>
<dbReference type="SMART" id="SM00240">
    <property type="entry name" value="FHA"/>
    <property type="match status" value="1"/>
</dbReference>
<dbReference type="Pfam" id="PF00498">
    <property type="entry name" value="FHA"/>
    <property type="match status" value="1"/>
</dbReference>
<dbReference type="GO" id="GO:0032153">
    <property type="term" value="C:cell division site"/>
    <property type="evidence" value="ECO:0007669"/>
    <property type="project" value="TreeGrafter"/>
</dbReference>
<dbReference type="PROSITE" id="PS50089">
    <property type="entry name" value="ZF_RING_2"/>
    <property type="match status" value="1"/>
</dbReference>
<sequence>MPATDAATETSDNTSSLNVRLVPNVGLSSRCFVFEVIDRVLQPGVTYKVGRYSDRNTIPERISFKSKVVSRSHAELWVEDGKLHIKDIGSSSGTFLNRVRLSSPGNSSTAHEIKDGDLVQLGVDYQSGDEPMYRAVRIRVEVNRPSQPAYHRAAFQQLRQHWTVDQTTTSDIQECCICLYAIAPFQALFIAPCSHVFHFKCLRPIVLQNYPAFSCPLCRGYSDLEASVAVEVSDVMEALGLEDKKILSSSSSPPAPSPPSIIQEEEEPEEQIDASAIGERTQAIDMQTQSTGRTDGFLSATLVGSPTFEEILSASSGSA</sequence>
<keyword evidence="2" id="KW-0479">Metal-binding</keyword>
<gene>
    <name evidence="10" type="ORF">EC973_001373</name>
</gene>
<name>A0A8H7BU64_9FUNG</name>
<feature type="domain" description="FHA" evidence="8">
    <location>
        <begin position="47"/>
        <end position="101"/>
    </location>
</feature>
<evidence type="ECO:0000313" key="10">
    <source>
        <dbReference type="EMBL" id="KAF7730855.1"/>
    </source>
</evidence>
<evidence type="ECO:0008006" key="12">
    <source>
        <dbReference type="Google" id="ProtNLM"/>
    </source>
</evidence>
<dbReference type="GO" id="GO:0008270">
    <property type="term" value="F:zinc ion binding"/>
    <property type="evidence" value="ECO:0007669"/>
    <property type="project" value="UniProtKB-KW"/>
</dbReference>
<keyword evidence="1" id="KW-0808">Transferase</keyword>
<accession>A0A8H7BU64</accession>
<dbReference type="InterPro" id="IPR013083">
    <property type="entry name" value="Znf_RING/FYVE/PHD"/>
</dbReference>
<keyword evidence="4" id="KW-0833">Ubl conjugation pathway</keyword>
<organism evidence="10 11">
    <name type="scientific">Apophysomyces ossiformis</name>
    <dbReference type="NCBI Taxonomy" id="679940"/>
    <lineage>
        <taxon>Eukaryota</taxon>
        <taxon>Fungi</taxon>
        <taxon>Fungi incertae sedis</taxon>
        <taxon>Mucoromycota</taxon>
        <taxon>Mucoromycotina</taxon>
        <taxon>Mucoromycetes</taxon>
        <taxon>Mucorales</taxon>
        <taxon>Mucorineae</taxon>
        <taxon>Mucoraceae</taxon>
        <taxon>Apophysomyces</taxon>
    </lineage>
</organism>
<dbReference type="InterPro" id="IPR001841">
    <property type="entry name" value="Znf_RING"/>
</dbReference>
<dbReference type="SMART" id="SM00184">
    <property type="entry name" value="RING"/>
    <property type="match status" value="1"/>
</dbReference>
<comment type="caution">
    <text evidence="10">The sequence shown here is derived from an EMBL/GenBank/DDBJ whole genome shotgun (WGS) entry which is preliminary data.</text>
</comment>
<dbReference type="GO" id="GO:0061630">
    <property type="term" value="F:ubiquitin protein ligase activity"/>
    <property type="evidence" value="ECO:0007669"/>
    <property type="project" value="TreeGrafter"/>
</dbReference>
<dbReference type="OrthoDB" id="687730at2759"/>
<feature type="region of interest" description="Disordered" evidence="7">
    <location>
        <begin position="246"/>
        <end position="281"/>
    </location>
</feature>
<dbReference type="InterPro" id="IPR000253">
    <property type="entry name" value="FHA_dom"/>
</dbReference>
<reference evidence="10" key="1">
    <citation type="submission" date="2020-01" db="EMBL/GenBank/DDBJ databases">
        <title>Genome Sequencing of Three Apophysomyces-Like Fungal Strains Confirms a Novel Fungal Genus in the Mucoromycota with divergent Burkholderia-like Endosymbiotic Bacteria.</title>
        <authorList>
            <person name="Stajich J.E."/>
            <person name="Macias A.M."/>
            <person name="Carter-House D."/>
            <person name="Lovett B."/>
            <person name="Kasson L.R."/>
            <person name="Berry K."/>
            <person name="Grigoriev I."/>
            <person name="Chang Y."/>
            <person name="Spatafora J."/>
            <person name="Kasson M.T."/>
        </authorList>
    </citation>
    <scope>NUCLEOTIDE SEQUENCE</scope>
    <source>
        <strain evidence="10">NRRL A-21654</strain>
    </source>
</reference>
<evidence type="ECO:0000313" key="11">
    <source>
        <dbReference type="Proteomes" id="UP000605846"/>
    </source>
</evidence>
<dbReference type="PANTHER" id="PTHR15067">
    <property type="entry name" value="E3 UBIQUITIN-PROTEIN LIGASE RNF8"/>
    <property type="match status" value="1"/>
</dbReference>
<dbReference type="EMBL" id="JABAYA010000013">
    <property type="protein sequence ID" value="KAF7730855.1"/>
    <property type="molecule type" value="Genomic_DNA"/>
</dbReference>
<evidence type="ECO:0000259" key="9">
    <source>
        <dbReference type="PROSITE" id="PS50089"/>
    </source>
</evidence>
<dbReference type="GO" id="GO:0000151">
    <property type="term" value="C:ubiquitin ligase complex"/>
    <property type="evidence" value="ECO:0007669"/>
    <property type="project" value="TreeGrafter"/>
</dbReference>
<protein>
    <recommendedName>
        <fullName evidence="12">SMAD/FHA domain-containing protein</fullName>
    </recommendedName>
</protein>
<evidence type="ECO:0000256" key="1">
    <source>
        <dbReference type="ARBA" id="ARBA00022679"/>
    </source>
</evidence>